<evidence type="ECO:0000313" key="1">
    <source>
        <dbReference type="EMBL" id="GMS93701.1"/>
    </source>
</evidence>
<organism evidence="1 2">
    <name type="scientific">Pristionchus entomophagus</name>
    <dbReference type="NCBI Taxonomy" id="358040"/>
    <lineage>
        <taxon>Eukaryota</taxon>
        <taxon>Metazoa</taxon>
        <taxon>Ecdysozoa</taxon>
        <taxon>Nematoda</taxon>
        <taxon>Chromadorea</taxon>
        <taxon>Rhabditida</taxon>
        <taxon>Rhabditina</taxon>
        <taxon>Diplogasteromorpha</taxon>
        <taxon>Diplogasteroidea</taxon>
        <taxon>Neodiplogasteridae</taxon>
        <taxon>Pristionchus</taxon>
    </lineage>
</organism>
<name>A0AAV5TH99_9BILA</name>
<accession>A0AAV5TH99</accession>
<gene>
    <name evidence="1" type="ORF">PENTCL1PPCAC_15876</name>
</gene>
<evidence type="ECO:0008006" key="3">
    <source>
        <dbReference type="Google" id="ProtNLM"/>
    </source>
</evidence>
<reference evidence="1" key="1">
    <citation type="submission" date="2023-10" db="EMBL/GenBank/DDBJ databases">
        <title>Genome assembly of Pristionchus species.</title>
        <authorList>
            <person name="Yoshida K."/>
            <person name="Sommer R.J."/>
        </authorList>
    </citation>
    <scope>NUCLEOTIDE SEQUENCE</scope>
    <source>
        <strain evidence="1">RS0144</strain>
    </source>
</reference>
<proteinExistence type="predicted"/>
<dbReference type="Proteomes" id="UP001432027">
    <property type="component" value="Unassembled WGS sequence"/>
</dbReference>
<dbReference type="EMBL" id="BTSX01000004">
    <property type="protein sequence ID" value="GMS93701.1"/>
    <property type="molecule type" value="Genomic_DNA"/>
</dbReference>
<protein>
    <recommendedName>
        <fullName evidence="3">USP domain-containing protein</fullName>
    </recommendedName>
</protein>
<comment type="caution">
    <text evidence="1">The sequence shown here is derived from an EMBL/GenBank/DDBJ whole genome shotgun (WGS) entry which is preliminary data.</text>
</comment>
<evidence type="ECO:0000313" key="2">
    <source>
        <dbReference type="Proteomes" id="UP001432027"/>
    </source>
</evidence>
<dbReference type="AlphaFoldDB" id="A0AAV5TH99"/>
<keyword evidence="2" id="KW-1185">Reference proteome</keyword>
<sequence>MAGRQLRSRLVKRAMFEVPVWSDELKVYNTCIVDSFLATLLCAQWTDGRFSSLLVGTDAFTKTCKKFLDDEGNVEARKMDFIKAHYAKNGDGEFNLEGDEIAMILDKAKKAIEYSLSTRCQTCGKEAKSRKNYLYVSSDCEKRLPSAMLHAALTRMGKSHRCPSTCEKSNHFMELEVDDTTWMLPIDLSPIRPKASLIGDLPVMFEVGDVSFRLTGISLFADAHYTAVLRDGKDWLYYNGIAEPPLKVYTDIKKLKVDPSTNIKVAYYLRVRPNDEPSDIDAQ</sequence>